<reference evidence="7" key="2">
    <citation type="submission" date="2021-09" db="EMBL/GenBank/DDBJ databases">
        <authorList>
            <person name="Jia N."/>
            <person name="Wang J."/>
            <person name="Shi W."/>
            <person name="Du L."/>
            <person name="Sun Y."/>
            <person name="Zhan W."/>
            <person name="Jiang J."/>
            <person name="Wang Q."/>
            <person name="Zhang B."/>
            <person name="Ji P."/>
            <person name="Sakyi L.B."/>
            <person name="Cui X."/>
            <person name="Yuan T."/>
            <person name="Jiang B."/>
            <person name="Yang W."/>
            <person name="Lam T.T.-Y."/>
            <person name="Chang Q."/>
            <person name="Ding S."/>
            <person name="Wang X."/>
            <person name="Zhu J."/>
            <person name="Ruan X."/>
            <person name="Zhao L."/>
            <person name="Wei J."/>
            <person name="Que T."/>
            <person name="Du C."/>
            <person name="Cheng J."/>
            <person name="Dai P."/>
            <person name="Han X."/>
            <person name="Huang E."/>
            <person name="Gao Y."/>
            <person name="Liu J."/>
            <person name="Shao H."/>
            <person name="Ye R."/>
            <person name="Li L."/>
            <person name="Wei W."/>
            <person name="Wang X."/>
            <person name="Wang C."/>
            <person name="Huo Q."/>
            <person name="Li W."/>
            <person name="Guo W."/>
            <person name="Chen H."/>
            <person name="Chen S."/>
            <person name="Zhou L."/>
            <person name="Zhou L."/>
            <person name="Ni X."/>
            <person name="Tian J."/>
            <person name="Zhou Y."/>
            <person name="Sheng Y."/>
            <person name="Liu T."/>
            <person name="Pan Y."/>
            <person name="Xia L."/>
            <person name="Li J."/>
            <person name="Zhao F."/>
            <person name="Cao W."/>
        </authorList>
    </citation>
    <scope>NUCLEOTIDE SEQUENCE</scope>
    <source>
        <strain evidence="7">Rmic-2018</strain>
        <tissue evidence="7">Larvae</tissue>
    </source>
</reference>
<dbReference type="SMART" id="SM00980">
    <property type="entry name" value="THAP"/>
    <property type="match status" value="1"/>
</dbReference>
<evidence type="ECO:0000256" key="5">
    <source>
        <dbReference type="PROSITE-ProRule" id="PRU00309"/>
    </source>
</evidence>
<gene>
    <name evidence="7" type="ORF">HPB51_002953</name>
</gene>
<dbReference type="PANTHER" id="PTHR46600">
    <property type="entry name" value="THAP DOMAIN-CONTAINING"/>
    <property type="match status" value="1"/>
</dbReference>
<keyword evidence="4 5" id="KW-0238">DNA-binding</keyword>
<dbReference type="VEuPathDB" id="VectorBase:LOC119162035"/>
<dbReference type="EMBL" id="JABSTU010000007">
    <property type="protein sequence ID" value="KAH8025057.1"/>
    <property type="molecule type" value="Genomic_DNA"/>
</dbReference>
<evidence type="ECO:0000313" key="8">
    <source>
        <dbReference type="Proteomes" id="UP000821866"/>
    </source>
</evidence>
<evidence type="ECO:0000256" key="3">
    <source>
        <dbReference type="ARBA" id="ARBA00022833"/>
    </source>
</evidence>
<feature type="domain" description="THAP-type" evidence="6">
    <location>
        <begin position="334"/>
        <end position="427"/>
    </location>
</feature>
<name>A0A9J6DST5_RHIMP</name>
<evidence type="ECO:0000256" key="2">
    <source>
        <dbReference type="ARBA" id="ARBA00022771"/>
    </source>
</evidence>
<dbReference type="Pfam" id="PF05485">
    <property type="entry name" value="THAP"/>
    <property type="match status" value="1"/>
</dbReference>
<organism evidence="7 8">
    <name type="scientific">Rhipicephalus microplus</name>
    <name type="common">Cattle tick</name>
    <name type="synonym">Boophilus microplus</name>
    <dbReference type="NCBI Taxonomy" id="6941"/>
    <lineage>
        <taxon>Eukaryota</taxon>
        <taxon>Metazoa</taxon>
        <taxon>Ecdysozoa</taxon>
        <taxon>Arthropoda</taxon>
        <taxon>Chelicerata</taxon>
        <taxon>Arachnida</taxon>
        <taxon>Acari</taxon>
        <taxon>Parasitiformes</taxon>
        <taxon>Ixodida</taxon>
        <taxon>Ixodoidea</taxon>
        <taxon>Ixodidae</taxon>
        <taxon>Rhipicephalinae</taxon>
        <taxon>Rhipicephalus</taxon>
        <taxon>Boophilus</taxon>
    </lineage>
</organism>
<dbReference type="Proteomes" id="UP000821866">
    <property type="component" value="Unassembled WGS sequence"/>
</dbReference>
<dbReference type="InterPro" id="IPR026516">
    <property type="entry name" value="THAP1/10"/>
</dbReference>
<dbReference type="PROSITE" id="PS50950">
    <property type="entry name" value="ZF_THAP"/>
    <property type="match status" value="1"/>
</dbReference>
<dbReference type="VEuPathDB" id="VectorBase:LOC119180303"/>
<comment type="caution">
    <text evidence="7">The sequence shown here is derived from an EMBL/GenBank/DDBJ whole genome shotgun (WGS) entry which is preliminary data.</text>
</comment>
<dbReference type="AlphaFoldDB" id="A0A9J6DST5"/>
<evidence type="ECO:0000256" key="4">
    <source>
        <dbReference type="ARBA" id="ARBA00023125"/>
    </source>
</evidence>
<keyword evidence="1" id="KW-0479">Metal-binding</keyword>
<dbReference type="GO" id="GO:0008270">
    <property type="term" value="F:zinc ion binding"/>
    <property type="evidence" value="ECO:0007669"/>
    <property type="project" value="UniProtKB-KW"/>
</dbReference>
<keyword evidence="8" id="KW-1185">Reference proteome</keyword>
<keyword evidence="2 5" id="KW-0863">Zinc-finger</keyword>
<evidence type="ECO:0000313" key="7">
    <source>
        <dbReference type="EMBL" id="KAH8025057.1"/>
    </source>
</evidence>
<reference evidence="7" key="1">
    <citation type="journal article" date="2020" name="Cell">
        <title>Large-Scale Comparative Analyses of Tick Genomes Elucidate Their Genetic Diversity and Vector Capacities.</title>
        <authorList>
            <consortium name="Tick Genome and Microbiome Consortium (TIGMIC)"/>
            <person name="Jia N."/>
            <person name="Wang J."/>
            <person name="Shi W."/>
            <person name="Du L."/>
            <person name="Sun Y."/>
            <person name="Zhan W."/>
            <person name="Jiang J.F."/>
            <person name="Wang Q."/>
            <person name="Zhang B."/>
            <person name="Ji P."/>
            <person name="Bell-Sakyi L."/>
            <person name="Cui X.M."/>
            <person name="Yuan T.T."/>
            <person name="Jiang B.G."/>
            <person name="Yang W.F."/>
            <person name="Lam T.T."/>
            <person name="Chang Q.C."/>
            <person name="Ding S.J."/>
            <person name="Wang X.J."/>
            <person name="Zhu J.G."/>
            <person name="Ruan X.D."/>
            <person name="Zhao L."/>
            <person name="Wei J.T."/>
            <person name="Ye R.Z."/>
            <person name="Que T.C."/>
            <person name="Du C.H."/>
            <person name="Zhou Y.H."/>
            <person name="Cheng J.X."/>
            <person name="Dai P.F."/>
            <person name="Guo W.B."/>
            <person name="Han X.H."/>
            <person name="Huang E.J."/>
            <person name="Li L.F."/>
            <person name="Wei W."/>
            <person name="Gao Y.C."/>
            <person name="Liu J.Z."/>
            <person name="Shao H.Z."/>
            <person name="Wang X."/>
            <person name="Wang C.C."/>
            <person name="Yang T.C."/>
            <person name="Huo Q.B."/>
            <person name="Li W."/>
            <person name="Chen H.Y."/>
            <person name="Chen S.E."/>
            <person name="Zhou L.G."/>
            <person name="Ni X.B."/>
            <person name="Tian J.H."/>
            <person name="Sheng Y."/>
            <person name="Liu T."/>
            <person name="Pan Y.S."/>
            <person name="Xia L.Y."/>
            <person name="Li J."/>
            <person name="Zhao F."/>
            <person name="Cao W.C."/>
        </authorList>
    </citation>
    <scope>NUCLEOTIDE SEQUENCE</scope>
    <source>
        <strain evidence="7">Rmic-2018</strain>
    </source>
</reference>
<dbReference type="PANTHER" id="PTHR46600:SF11">
    <property type="entry name" value="THAP DOMAIN-CONTAINING PROTEIN 10"/>
    <property type="match status" value="1"/>
</dbReference>
<evidence type="ECO:0000259" key="6">
    <source>
        <dbReference type="PROSITE" id="PS50950"/>
    </source>
</evidence>
<dbReference type="VEuPathDB" id="VectorBase:LOC119179895"/>
<proteinExistence type="predicted"/>
<accession>A0A9J6DST5</accession>
<dbReference type="SMART" id="SM00692">
    <property type="entry name" value="DM3"/>
    <property type="match status" value="1"/>
</dbReference>
<keyword evidence="3" id="KW-0862">Zinc</keyword>
<sequence length="886" mass="101143">MEKMMVTQSDMLMRITELETALATEQEKTRAMGEKLKSAEEALAKVNRGAAYGEISREPDQNCGEERASKFGKKQVQLVHLSQGPASAKFLDKAIEDLKVRNPSPLAPFWNRGIFHAGILDTPMQTTRAQTKAAITSLKTINRLLDSQRSRGDFAITVMAVPHSEFDWSQAFAMDFSDLRFTPYLFISFGHYRRGDNFHKNCATMPPTRHPDDSPPDAIFRDYNFDVSTPVFSLRELYAMGVDTRGLVSVTLKGRWTHPLSTNDVGFFKPCVSDAIIVSFGKYSDVCPGGGAQFVAQLDYSSEHHAVITYIASLRRTFVYDDERAFAEKEVHRMGRCCVSNCRGNYDGGPKVRLFSFPKDDRRIKWKRAIRREDVDIDTLRDPKVCELHFKAEYLRTTTAYTDSNGKTIEVPMSLTRLTEDAVPTMFPNSPAYLFDCAPVRKEPDAKRKHREADQLQKGLQMSLVLHEEEQRKNRVASFEQLMSQLSQLKLSDYWIVSSTEAAVMFLHIQRNTLPPEVERSVVVSDELHISAYWKKMKLHIADVPIPEKLEDIRSLYTILESMEHFNAPDVCEKEEKLKACFHIIFSIFDDLSDGDLLPEEKVEAFEFLKEQMRLILEERGAMRYSSDILILSSIFHTISPHAYIFVRNTDSLEERFGRYRRLCGSNYHISVQQIFESEAKLRLQNSLVFPDMKELFQPSSIVFDAAKVIEEYGIKLTEEDVKSKKESLPAIVYIAGYCAHATLRKIPCEYCAANITRQDRDIPMVDDMLIEGLTRGALKFPQPVVISAVLHTQIVLEKLTSKENTSRCHAARHQRQLLLSVVKHLLIDNEDLDIRCKGHHPETVLHNILWAATNTLLKNYVQMKTDKLTAAKKGATLKRKLKTLN</sequence>
<dbReference type="GO" id="GO:0043565">
    <property type="term" value="F:sequence-specific DNA binding"/>
    <property type="evidence" value="ECO:0007669"/>
    <property type="project" value="InterPro"/>
</dbReference>
<dbReference type="SUPFAM" id="SSF57716">
    <property type="entry name" value="Glucocorticoid receptor-like (DNA-binding domain)"/>
    <property type="match status" value="1"/>
</dbReference>
<protein>
    <recommendedName>
        <fullName evidence="6">THAP-type domain-containing protein</fullName>
    </recommendedName>
</protein>
<evidence type="ECO:0000256" key="1">
    <source>
        <dbReference type="ARBA" id="ARBA00022723"/>
    </source>
</evidence>
<dbReference type="InterPro" id="IPR006612">
    <property type="entry name" value="THAP_Znf"/>
</dbReference>